<evidence type="ECO:0000313" key="3">
    <source>
        <dbReference type="Proteomes" id="UP000185944"/>
    </source>
</evidence>
<dbReference type="VEuPathDB" id="MicrosporidiaDB:NEDG_01285"/>
<sequence>MHEESRPYFGTETEPERHTCPPPLNKEMILRALKRDQDKVLNPRTEPFTSVNNAYDSLLPYHIFLTPTYDDLIYQSVKRTTDYKDMTDSLNTLVDILLSPEDSSSELYVMEERLRVEEERYYLNKTAAYRNTKIKDVEERLIHR</sequence>
<reference evidence="2 3" key="1">
    <citation type="submission" date="2016-02" db="EMBL/GenBank/DDBJ databases">
        <title>Discovery of a natural microsporidian pathogen with a broad tissue tropism in Caenorhabditis elegans.</title>
        <authorList>
            <person name="Luallen R.J."/>
            <person name="Reinke A.W."/>
            <person name="Tong L."/>
            <person name="Botts M.R."/>
            <person name="Felix M.-A."/>
            <person name="Troemel E.R."/>
        </authorList>
    </citation>
    <scope>NUCLEOTIDE SEQUENCE [LARGE SCALE GENOMIC DNA]</scope>
    <source>
        <strain evidence="2 3">JUm2807</strain>
    </source>
</reference>
<accession>A0A177EDH4</accession>
<feature type="domain" description="GLTSCR protein conserved" evidence="1">
    <location>
        <begin position="36"/>
        <end position="125"/>
    </location>
</feature>
<dbReference type="RefSeq" id="XP_067543891.1">
    <property type="nucleotide sequence ID" value="XM_067688703.1"/>
</dbReference>
<dbReference type="OrthoDB" id="2556847at2759"/>
<proteinExistence type="predicted"/>
<dbReference type="AlphaFoldDB" id="A0A177EDH4"/>
<name>A0A177EDH4_9MICR</name>
<evidence type="ECO:0000313" key="2">
    <source>
        <dbReference type="EMBL" id="OAG29212.1"/>
    </source>
</evidence>
<dbReference type="InterPro" id="IPR015671">
    <property type="entry name" value="GSCR1_dom"/>
</dbReference>
<dbReference type="Proteomes" id="UP000185944">
    <property type="component" value="Unassembled WGS sequence"/>
</dbReference>
<keyword evidence="3" id="KW-1185">Reference proteome</keyword>
<gene>
    <name evidence="2" type="ORF">NEDG_01285</name>
</gene>
<comment type="caution">
    <text evidence="2">The sequence shown here is derived from an EMBL/GenBank/DDBJ whole genome shotgun (WGS) entry which is preliminary data.</text>
</comment>
<protein>
    <recommendedName>
        <fullName evidence="1">GLTSCR protein conserved domain-containing protein</fullName>
    </recommendedName>
</protein>
<dbReference type="EMBL" id="LTDL01000041">
    <property type="protein sequence ID" value="OAG29212.1"/>
    <property type="molecule type" value="Genomic_DNA"/>
</dbReference>
<dbReference type="GeneID" id="93647635"/>
<dbReference type="Pfam" id="PF15249">
    <property type="entry name" value="GLTSCR1"/>
    <property type="match status" value="1"/>
</dbReference>
<evidence type="ECO:0000259" key="1">
    <source>
        <dbReference type="Pfam" id="PF15249"/>
    </source>
</evidence>
<organism evidence="2 3">
    <name type="scientific">Nematocida displodere</name>
    <dbReference type="NCBI Taxonomy" id="1805483"/>
    <lineage>
        <taxon>Eukaryota</taxon>
        <taxon>Fungi</taxon>
        <taxon>Fungi incertae sedis</taxon>
        <taxon>Microsporidia</taxon>
        <taxon>Nematocida</taxon>
    </lineage>
</organism>